<evidence type="ECO:0000256" key="4">
    <source>
        <dbReference type="ARBA" id="ARBA00023125"/>
    </source>
</evidence>
<dbReference type="SUPFAM" id="SSF88659">
    <property type="entry name" value="Sigma3 and sigma4 domains of RNA polymerase sigma factors"/>
    <property type="match status" value="1"/>
</dbReference>
<dbReference type="InterPro" id="IPR013249">
    <property type="entry name" value="RNA_pol_sigma70_r4_t2"/>
</dbReference>
<gene>
    <name evidence="9" type="ordered locus">ACP_2046</name>
</gene>
<dbReference type="NCBIfam" id="TIGR02937">
    <property type="entry name" value="sigma70-ECF"/>
    <property type="match status" value="1"/>
</dbReference>
<keyword evidence="3" id="KW-0731">Sigma factor</keyword>
<organism evidence="9 10">
    <name type="scientific">Acidobacterium capsulatum (strain ATCC 51196 / DSM 11244 / BCRC 80197 / JCM 7670 / NBRC 15755 / NCIMB 13165 / 161)</name>
    <dbReference type="NCBI Taxonomy" id="240015"/>
    <lineage>
        <taxon>Bacteria</taxon>
        <taxon>Pseudomonadati</taxon>
        <taxon>Acidobacteriota</taxon>
        <taxon>Terriglobia</taxon>
        <taxon>Terriglobales</taxon>
        <taxon>Acidobacteriaceae</taxon>
        <taxon>Acidobacterium</taxon>
    </lineage>
</organism>
<dbReference type="InterPro" id="IPR013325">
    <property type="entry name" value="RNA_pol_sigma_r2"/>
</dbReference>
<keyword evidence="5" id="KW-0804">Transcription</keyword>
<dbReference type="Gene3D" id="1.10.1740.10">
    <property type="match status" value="1"/>
</dbReference>
<dbReference type="Gene3D" id="1.10.10.10">
    <property type="entry name" value="Winged helix-like DNA-binding domain superfamily/Winged helix DNA-binding domain"/>
    <property type="match status" value="1"/>
</dbReference>
<evidence type="ECO:0000256" key="2">
    <source>
        <dbReference type="ARBA" id="ARBA00023015"/>
    </source>
</evidence>
<protein>
    <submittedName>
        <fullName evidence="9">RNA polymerase sigma-70 factor</fullName>
    </submittedName>
</protein>
<dbReference type="Pfam" id="PF08281">
    <property type="entry name" value="Sigma70_r4_2"/>
    <property type="match status" value="1"/>
</dbReference>
<dbReference type="InterPro" id="IPR007627">
    <property type="entry name" value="RNA_pol_sigma70_r2"/>
</dbReference>
<dbReference type="PANTHER" id="PTHR43133">
    <property type="entry name" value="RNA POLYMERASE ECF-TYPE SIGMA FACTO"/>
    <property type="match status" value="1"/>
</dbReference>
<name>C1F8Y4_ACIC5</name>
<comment type="similarity">
    <text evidence="1">Belongs to the sigma-70 factor family. ECF subfamily.</text>
</comment>
<evidence type="ECO:0000256" key="5">
    <source>
        <dbReference type="ARBA" id="ARBA00023163"/>
    </source>
</evidence>
<dbReference type="InterPro" id="IPR013324">
    <property type="entry name" value="RNA_pol_sigma_r3/r4-like"/>
</dbReference>
<sequence length="242" mass="27379">MKLPSALKNFASPGVFAPAACVSDIEMSSAAIQLAAEAQRENSAVAEGLKRHDPELLDTLILRYQHRLLRYLLYLTSNREQAEDLFQETWMRVLLRGDQFNGNARFDTWLFTIARNLVIDMRRKRSMLSLEELCEASGDDRPMEIPGNGRSPFDHLEQLEKGQLLTEVLLTLDPLHREVILLRFQEDLSLEEIAQITRAPLSTVKSRLYRGLTALKPRLSARTQQPAPVTAPPIHSPRGAAR</sequence>
<dbReference type="SUPFAM" id="SSF88946">
    <property type="entry name" value="Sigma2 domain of RNA polymerase sigma factors"/>
    <property type="match status" value="1"/>
</dbReference>
<dbReference type="KEGG" id="aca:ACP_2046"/>
<dbReference type="AlphaFoldDB" id="C1F8Y4"/>
<reference evidence="9 10" key="1">
    <citation type="journal article" date="2009" name="Appl. Environ. Microbiol.">
        <title>Three genomes from the phylum Acidobacteria provide insight into the lifestyles of these microorganisms in soils.</title>
        <authorList>
            <person name="Ward N.L."/>
            <person name="Challacombe J.F."/>
            <person name="Janssen P.H."/>
            <person name="Henrissat B."/>
            <person name="Coutinho P.M."/>
            <person name="Wu M."/>
            <person name="Xie G."/>
            <person name="Haft D.H."/>
            <person name="Sait M."/>
            <person name="Badger J."/>
            <person name="Barabote R.D."/>
            <person name="Bradley B."/>
            <person name="Brettin T.S."/>
            <person name="Brinkac L.M."/>
            <person name="Bruce D."/>
            <person name="Creasy T."/>
            <person name="Daugherty S.C."/>
            <person name="Davidsen T.M."/>
            <person name="DeBoy R.T."/>
            <person name="Detter J.C."/>
            <person name="Dodson R.J."/>
            <person name="Durkin A.S."/>
            <person name="Ganapathy A."/>
            <person name="Gwinn-Giglio M."/>
            <person name="Han C.S."/>
            <person name="Khouri H."/>
            <person name="Kiss H."/>
            <person name="Kothari S.P."/>
            <person name="Madupu R."/>
            <person name="Nelson K.E."/>
            <person name="Nelson W.C."/>
            <person name="Paulsen I."/>
            <person name="Penn K."/>
            <person name="Ren Q."/>
            <person name="Rosovitz M.J."/>
            <person name="Selengut J.D."/>
            <person name="Shrivastava S."/>
            <person name="Sullivan S.A."/>
            <person name="Tapia R."/>
            <person name="Thompson L.S."/>
            <person name="Watkins K.L."/>
            <person name="Yang Q."/>
            <person name="Yu C."/>
            <person name="Zafar N."/>
            <person name="Zhou L."/>
            <person name="Kuske C.R."/>
        </authorList>
    </citation>
    <scope>NUCLEOTIDE SEQUENCE [LARGE SCALE GENOMIC DNA]</scope>
    <source>
        <strain evidence="10">ATCC 51196 / DSM 11244 / BCRC 80197 / JCM 7670 / NBRC 15755 / NCIMB 13165 / 161</strain>
    </source>
</reference>
<evidence type="ECO:0000313" key="10">
    <source>
        <dbReference type="Proteomes" id="UP000002207"/>
    </source>
</evidence>
<dbReference type="STRING" id="240015.ACP_2046"/>
<feature type="region of interest" description="Disordered" evidence="6">
    <location>
        <begin position="217"/>
        <end position="242"/>
    </location>
</feature>
<dbReference type="InterPro" id="IPR039425">
    <property type="entry name" value="RNA_pol_sigma-70-like"/>
</dbReference>
<evidence type="ECO:0000256" key="1">
    <source>
        <dbReference type="ARBA" id="ARBA00010641"/>
    </source>
</evidence>
<evidence type="ECO:0000256" key="6">
    <source>
        <dbReference type="SAM" id="MobiDB-lite"/>
    </source>
</evidence>
<dbReference type="InParanoid" id="C1F8Y4"/>
<dbReference type="GO" id="GO:0003677">
    <property type="term" value="F:DNA binding"/>
    <property type="evidence" value="ECO:0007669"/>
    <property type="project" value="UniProtKB-KW"/>
</dbReference>
<dbReference type="InterPro" id="IPR036388">
    <property type="entry name" value="WH-like_DNA-bd_sf"/>
</dbReference>
<dbReference type="Proteomes" id="UP000002207">
    <property type="component" value="Chromosome"/>
</dbReference>
<dbReference type="Pfam" id="PF04542">
    <property type="entry name" value="Sigma70_r2"/>
    <property type="match status" value="1"/>
</dbReference>
<dbReference type="InterPro" id="IPR014284">
    <property type="entry name" value="RNA_pol_sigma-70_dom"/>
</dbReference>
<dbReference type="CDD" id="cd06171">
    <property type="entry name" value="Sigma70_r4"/>
    <property type="match status" value="1"/>
</dbReference>
<dbReference type="GO" id="GO:0016987">
    <property type="term" value="F:sigma factor activity"/>
    <property type="evidence" value="ECO:0007669"/>
    <property type="project" value="UniProtKB-KW"/>
</dbReference>
<feature type="domain" description="RNA polymerase sigma-70 region 2" evidence="7">
    <location>
        <begin position="60"/>
        <end position="126"/>
    </location>
</feature>
<evidence type="ECO:0000313" key="9">
    <source>
        <dbReference type="EMBL" id="ACO33479.1"/>
    </source>
</evidence>
<proteinExistence type="inferred from homology"/>
<keyword evidence="4" id="KW-0238">DNA-binding</keyword>
<accession>C1F8Y4</accession>
<feature type="domain" description="RNA polymerase sigma factor 70 region 4 type 2" evidence="8">
    <location>
        <begin position="164"/>
        <end position="215"/>
    </location>
</feature>
<dbReference type="GO" id="GO:0006352">
    <property type="term" value="P:DNA-templated transcription initiation"/>
    <property type="evidence" value="ECO:0007669"/>
    <property type="project" value="InterPro"/>
</dbReference>
<keyword evidence="2" id="KW-0805">Transcription regulation</keyword>
<dbReference type="eggNOG" id="COG1595">
    <property type="taxonomic scope" value="Bacteria"/>
</dbReference>
<dbReference type="PANTHER" id="PTHR43133:SF8">
    <property type="entry name" value="RNA POLYMERASE SIGMA FACTOR HI_1459-RELATED"/>
    <property type="match status" value="1"/>
</dbReference>
<evidence type="ECO:0000259" key="8">
    <source>
        <dbReference type="Pfam" id="PF08281"/>
    </source>
</evidence>
<evidence type="ECO:0000256" key="3">
    <source>
        <dbReference type="ARBA" id="ARBA00023082"/>
    </source>
</evidence>
<dbReference type="RefSeq" id="WP_015897148.1">
    <property type="nucleotide sequence ID" value="NC_012483.1"/>
</dbReference>
<dbReference type="HOGENOM" id="CLU_047691_3_0_0"/>
<keyword evidence="10" id="KW-1185">Reference proteome</keyword>
<evidence type="ECO:0000259" key="7">
    <source>
        <dbReference type="Pfam" id="PF04542"/>
    </source>
</evidence>
<dbReference type="EMBL" id="CP001472">
    <property type="protein sequence ID" value="ACO33479.1"/>
    <property type="molecule type" value="Genomic_DNA"/>
</dbReference>